<gene>
    <name evidence="2" type="ORF">GCM10022408_33380</name>
</gene>
<protein>
    <recommendedName>
        <fullName evidence="4">T9SS type A sorting domain-containing protein</fullName>
    </recommendedName>
</protein>
<dbReference type="Gene3D" id="2.60.40.10">
    <property type="entry name" value="Immunoglobulins"/>
    <property type="match status" value="1"/>
</dbReference>
<dbReference type="SUPFAM" id="SSF110296">
    <property type="entry name" value="Oligoxyloglucan reducing end-specific cellobiohydrolase"/>
    <property type="match status" value="2"/>
</dbReference>
<dbReference type="Proteomes" id="UP001500567">
    <property type="component" value="Unassembled WGS sequence"/>
</dbReference>
<evidence type="ECO:0000313" key="3">
    <source>
        <dbReference type="Proteomes" id="UP001500567"/>
    </source>
</evidence>
<reference evidence="3" key="1">
    <citation type="journal article" date="2019" name="Int. J. Syst. Evol. Microbiol.">
        <title>The Global Catalogue of Microorganisms (GCM) 10K type strain sequencing project: providing services to taxonomists for standard genome sequencing and annotation.</title>
        <authorList>
            <consortium name="The Broad Institute Genomics Platform"/>
            <consortium name="The Broad Institute Genome Sequencing Center for Infectious Disease"/>
            <person name="Wu L."/>
            <person name="Ma J."/>
        </authorList>
    </citation>
    <scope>NUCLEOTIDE SEQUENCE [LARGE SCALE GENOMIC DNA]</scope>
    <source>
        <strain evidence="3">JCM 17224</strain>
    </source>
</reference>
<feature type="compositionally biased region" description="Basic and acidic residues" evidence="1">
    <location>
        <begin position="31"/>
        <end position="49"/>
    </location>
</feature>
<evidence type="ECO:0008006" key="4">
    <source>
        <dbReference type="Google" id="ProtNLM"/>
    </source>
</evidence>
<dbReference type="Gene3D" id="2.130.10.10">
    <property type="entry name" value="YVTN repeat-like/Quinoprotein amine dehydrogenase"/>
    <property type="match status" value="3"/>
</dbReference>
<sequence>MVGLSLTAGCGSQPAGRSWLNPSETTASAPENRRREPESENRRQPDRPDLAQAQEAALTRDPQTGTVPRERLLVAQAQIAQLFQAQARSTASSSLSAANWTEKGPSNVAGRLRALLPDPSDLTGNIVWAGSVGGGLWKTTNATGPAPTWLKIDDSFANLAITTLACDLTSANNDVMYFGTGEGFYNADGIRGLGIWKSTDHGNTWAQLTATNNPNFHFVQRLAVGPNGYVYAATQAGLWRSINQGTSWSLVLGAGNGSVVNQFGDIKIGADGKLYAAAGLVATGADGIYRSANNGGSWTKLTGGLPATGFGRIEIGCAPSDANRLYAIFQSSVTYGLLDIYRSTDGGTTWLALPKPDDIDPDISSTDFTRGQAWYDLIVTVSPTDPNTVFVGGIDLFKTSNGGAAVAATVSWQQLTHWYGGFGFQNVHADQHAIVFLPGSGTRAYFGNDGGFATTANATAVIPTITHRNSGLNVTQFYSVAVHPTNYNYFLAGSQDNGTQQFGILAGTATQDVIGGDGAYCFIDEDQPQFQFGSYVYSNIYRSTNGGVSFPVLVGDNSGSFINPMAYDSKANVLYYAYTANSLRRTLQATGLPVSSTITLPFGSGIVTHVAVSPNVDNRVYVGTNTGRVIRVDNAASISPAATILYVDALTNVSISGIAVEAGTAGPDPDQHLLITFSNYGASLISVRQSVNGGSSWTAAEGNIPDMPVRWVLFDPKNGNRAMVATELGVWTANDLTAAAITWQPSNTNLANVRVNMLRLRPADLTVVAATHGRGVFTSNIFALLPLPVQLTSFTGRATDQGVALRWQTASELNARSFEVERSADGRTFRKLTTVKAAGTSTTARNYTHTDGTAGRGRYFYRLQQVDYDGTAAYSPVVTVAVQAVVAPLFSSAYPNPFEQKLTLQLPQPVGAGFTALLTDARGRVVFTTPLRGAGRQLPLVVPTSLASGTYLLTVRGDGKQTTQRVLRR</sequence>
<dbReference type="InterPro" id="IPR052025">
    <property type="entry name" value="Xyloglucanase_GH74"/>
</dbReference>
<dbReference type="InterPro" id="IPR013783">
    <property type="entry name" value="Ig-like_fold"/>
</dbReference>
<comment type="caution">
    <text evidence="2">The sequence shown here is derived from an EMBL/GenBank/DDBJ whole genome shotgun (WGS) entry which is preliminary data.</text>
</comment>
<organism evidence="2 3">
    <name type="scientific">Hymenobacter fastidiosus</name>
    <dbReference type="NCBI Taxonomy" id="486264"/>
    <lineage>
        <taxon>Bacteria</taxon>
        <taxon>Pseudomonadati</taxon>
        <taxon>Bacteroidota</taxon>
        <taxon>Cytophagia</taxon>
        <taxon>Cytophagales</taxon>
        <taxon>Hymenobacteraceae</taxon>
        <taxon>Hymenobacter</taxon>
    </lineage>
</organism>
<evidence type="ECO:0000313" key="2">
    <source>
        <dbReference type="EMBL" id="GAA4017136.1"/>
    </source>
</evidence>
<name>A0ABP7SVL4_9BACT</name>
<dbReference type="InterPro" id="IPR015943">
    <property type="entry name" value="WD40/YVTN_repeat-like_dom_sf"/>
</dbReference>
<dbReference type="InterPro" id="IPR026444">
    <property type="entry name" value="Secre_tail"/>
</dbReference>
<accession>A0ABP7SVL4</accession>
<keyword evidence="3" id="KW-1185">Reference proteome</keyword>
<dbReference type="EMBL" id="BAABDJ010000037">
    <property type="protein sequence ID" value="GAA4017136.1"/>
    <property type="molecule type" value="Genomic_DNA"/>
</dbReference>
<dbReference type="PANTHER" id="PTHR43739:SF5">
    <property type="entry name" value="EXO-ALPHA-SIALIDASE"/>
    <property type="match status" value="1"/>
</dbReference>
<feature type="region of interest" description="Disordered" evidence="1">
    <location>
        <begin position="1"/>
        <end position="49"/>
    </location>
</feature>
<dbReference type="CDD" id="cd15482">
    <property type="entry name" value="Sialidase_non-viral"/>
    <property type="match status" value="1"/>
</dbReference>
<dbReference type="NCBIfam" id="TIGR04183">
    <property type="entry name" value="Por_Secre_tail"/>
    <property type="match status" value="1"/>
</dbReference>
<dbReference type="PANTHER" id="PTHR43739">
    <property type="entry name" value="XYLOGLUCANASE (EUROFUNG)"/>
    <property type="match status" value="1"/>
</dbReference>
<proteinExistence type="predicted"/>
<evidence type="ECO:0000256" key="1">
    <source>
        <dbReference type="SAM" id="MobiDB-lite"/>
    </source>
</evidence>